<evidence type="ECO:0000256" key="1">
    <source>
        <dbReference type="ARBA" id="ARBA00022741"/>
    </source>
</evidence>
<keyword evidence="3 6" id="KW-0347">Helicase</keyword>
<dbReference type="PANTHER" id="PTHR47959:SF13">
    <property type="entry name" value="ATP-DEPENDENT RNA HELICASE RHLE"/>
    <property type="match status" value="1"/>
</dbReference>
<keyword evidence="4" id="KW-0067">ATP-binding</keyword>
<evidence type="ECO:0000256" key="3">
    <source>
        <dbReference type="ARBA" id="ARBA00022806"/>
    </source>
</evidence>
<dbReference type="Gene3D" id="3.40.50.300">
    <property type="entry name" value="P-loop containing nucleotide triphosphate hydrolases"/>
    <property type="match status" value="1"/>
</dbReference>
<evidence type="ECO:0000256" key="2">
    <source>
        <dbReference type="ARBA" id="ARBA00022801"/>
    </source>
</evidence>
<dbReference type="InterPro" id="IPR011545">
    <property type="entry name" value="DEAD/DEAH_box_helicase_dom"/>
</dbReference>
<dbReference type="InterPro" id="IPR050079">
    <property type="entry name" value="DEAD_box_RNA_helicase"/>
</dbReference>
<dbReference type="Pfam" id="PF00270">
    <property type="entry name" value="DEAD"/>
    <property type="match status" value="1"/>
</dbReference>
<dbReference type="EMBL" id="CP133721">
    <property type="protein sequence ID" value="WMW78519.1"/>
    <property type="molecule type" value="Genomic_DNA"/>
</dbReference>
<name>A0ABY9RCY7_9FLAO</name>
<accession>A0ABY9RCY7</accession>
<dbReference type="RefSeq" id="WP_309532823.1">
    <property type="nucleotide sequence ID" value="NZ_CP133721.1"/>
</dbReference>
<dbReference type="InterPro" id="IPR014001">
    <property type="entry name" value="Helicase_ATP-bd"/>
</dbReference>
<evidence type="ECO:0000313" key="6">
    <source>
        <dbReference type="EMBL" id="WMW78519.1"/>
    </source>
</evidence>
<dbReference type="GO" id="GO:0004386">
    <property type="term" value="F:helicase activity"/>
    <property type="evidence" value="ECO:0007669"/>
    <property type="project" value="UniProtKB-KW"/>
</dbReference>
<dbReference type="PANTHER" id="PTHR47959">
    <property type="entry name" value="ATP-DEPENDENT RNA HELICASE RHLE-RELATED"/>
    <property type="match status" value="1"/>
</dbReference>
<dbReference type="SUPFAM" id="SSF52540">
    <property type="entry name" value="P-loop containing nucleoside triphosphate hydrolases"/>
    <property type="match status" value="1"/>
</dbReference>
<feature type="domain" description="Helicase ATP-binding" evidence="5">
    <location>
        <begin position="30"/>
        <end position="200"/>
    </location>
</feature>
<dbReference type="SMART" id="SM00487">
    <property type="entry name" value="DEXDc"/>
    <property type="match status" value="1"/>
</dbReference>
<keyword evidence="7" id="KW-1185">Reference proteome</keyword>
<dbReference type="PROSITE" id="PS51192">
    <property type="entry name" value="HELICASE_ATP_BIND_1"/>
    <property type="match status" value="1"/>
</dbReference>
<gene>
    <name evidence="6" type="ORF">RF683_03465</name>
</gene>
<proteinExistence type="predicted"/>
<reference evidence="6" key="1">
    <citation type="submission" date="2023-09" db="EMBL/GenBank/DDBJ databases">
        <title>Flavobacterium sp. 20NA77.7 isolated from freshwater.</title>
        <authorList>
            <person name="Le V."/>
            <person name="Ko S.-R."/>
            <person name="Ahn C.-Y."/>
            <person name="Oh H.-M."/>
        </authorList>
    </citation>
    <scope>NUCLEOTIDE SEQUENCE</scope>
    <source>
        <strain evidence="6">20NA77.7</strain>
    </source>
</reference>
<sequence>MQLKKINPHLQQALVELGLVEANEIQEETFSVIKSGADVVVQAEKGTGKTTTLVLNVIQKLEKAHLLSPRALVFSENKERVLELEERFKQFAKYTDLRIYAVHDKSDLDYDKNQISVGIDILIGTPTRLNDMFSTAGYDVNQLKMFVVDDADAIAKVRLEAKIKRISDSIAKTQRILFCEVISERVESLADQIMVEPLFFEMD</sequence>
<dbReference type="Proteomes" id="UP001180481">
    <property type="component" value="Chromosome"/>
</dbReference>
<evidence type="ECO:0000259" key="5">
    <source>
        <dbReference type="PROSITE" id="PS51192"/>
    </source>
</evidence>
<dbReference type="InterPro" id="IPR027417">
    <property type="entry name" value="P-loop_NTPase"/>
</dbReference>
<protein>
    <submittedName>
        <fullName evidence="6">DEAD/DEAH box helicase</fullName>
    </submittedName>
</protein>
<evidence type="ECO:0000313" key="7">
    <source>
        <dbReference type="Proteomes" id="UP001180481"/>
    </source>
</evidence>
<organism evidence="6 7">
    <name type="scientific">Flavobacterium nakdongensis</name>
    <dbReference type="NCBI Taxonomy" id="3073563"/>
    <lineage>
        <taxon>Bacteria</taxon>
        <taxon>Pseudomonadati</taxon>
        <taxon>Bacteroidota</taxon>
        <taxon>Flavobacteriia</taxon>
        <taxon>Flavobacteriales</taxon>
        <taxon>Flavobacteriaceae</taxon>
        <taxon>Flavobacterium</taxon>
    </lineage>
</organism>
<keyword evidence="2" id="KW-0378">Hydrolase</keyword>
<keyword evidence="1" id="KW-0547">Nucleotide-binding</keyword>
<evidence type="ECO:0000256" key="4">
    <source>
        <dbReference type="ARBA" id="ARBA00022840"/>
    </source>
</evidence>